<dbReference type="OrthoDB" id="1592058at2759"/>
<evidence type="ECO:0000313" key="3">
    <source>
        <dbReference type="EMBL" id="KAE8022008.1"/>
    </source>
</evidence>
<name>A0A5N6QXQ2_9ROSI</name>
<protein>
    <recommendedName>
        <fullName evidence="2">BURP domain-containing protein</fullName>
    </recommendedName>
</protein>
<dbReference type="InterPro" id="IPR004873">
    <property type="entry name" value="BURP_dom"/>
</dbReference>
<proteinExistence type="predicted"/>
<keyword evidence="1" id="KW-0732">Signal</keyword>
<dbReference type="PROSITE" id="PS51277">
    <property type="entry name" value="BURP"/>
    <property type="match status" value="1"/>
</dbReference>
<organism evidence="3 4">
    <name type="scientific">Carpinus fangiana</name>
    <dbReference type="NCBI Taxonomy" id="176857"/>
    <lineage>
        <taxon>Eukaryota</taxon>
        <taxon>Viridiplantae</taxon>
        <taxon>Streptophyta</taxon>
        <taxon>Embryophyta</taxon>
        <taxon>Tracheophyta</taxon>
        <taxon>Spermatophyta</taxon>
        <taxon>Magnoliopsida</taxon>
        <taxon>eudicotyledons</taxon>
        <taxon>Gunneridae</taxon>
        <taxon>Pentapetalae</taxon>
        <taxon>rosids</taxon>
        <taxon>fabids</taxon>
        <taxon>Fagales</taxon>
        <taxon>Betulaceae</taxon>
        <taxon>Carpinus</taxon>
    </lineage>
</organism>
<feature type="chain" id="PRO_5024463977" description="BURP domain-containing protein" evidence="1">
    <location>
        <begin position="25"/>
        <end position="289"/>
    </location>
</feature>
<dbReference type="PANTHER" id="PTHR31236">
    <property type="entry name" value="BURP DOMAIN PROTEIN USPL1-LIKE"/>
    <property type="match status" value="1"/>
</dbReference>
<dbReference type="AlphaFoldDB" id="A0A5N6QXQ2"/>
<sequence length="289" mass="32643">MALRFVSLILLSNLLLLTFDHGYGVRKTTEHQWEQKQYSTGDGLDHQEITHDNHMHARTLSHMDHMEGSNILGYIAINDLHVGKTISLVQTEEASSLPHFLPREEADSIPFSMKEFPNLLQLFSISKDSPQAKGIKRTLERCESKGIKGEAKFCATSLESMVDYVRAIFGSQSPFKVVSTSSFTKSNTLRQKYTFLQVKEVSNSTTVVCHHMPYPYAVFYCHSLEGGTKVFEISLGGEHGDHQRVTAFFMCHMDTSNWVSDVAVLVLGLKHGSPVCHYVFPQNLIWVPY</sequence>
<dbReference type="Proteomes" id="UP000327013">
    <property type="component" value="Chromosome 3"/>
</dbReference>
<accession>A0A5N6QXQ2</accession>
<gene>
    <name evidence="3" type="ORF">FH972_007849</name>
</gene>
<dbReference type="PANTHER" id="PTHR31236:SF59">
    <property type="entry name" value="BURP DOMAIN PROTEIN"/>
    <property type="match status" value="1"/>
</dbReference>
<feature type="domain" description="BURP" evidence="2">
    <location>
        <begin position="74"/>
        <end position="289"/>
    </location>
</feature>
<evidence type="ECO:0000256" key="1">
    <source>
        <dbReference type="SAM" id="SignalP"/>
    </source>
</evidence>
<evidence type="ECO:0000259" key="2">
    <source>
        <dbReference type="PROSITE" id="PS51277"/>
    </source>
</evidence>
<keyword evidence="4" id="KW-1185">Reference proteome</keyword>
<reference evidence="3 4" key="1">
    <citation type="submission" date="2019-06" db="EMBL/GenBank/DDBJ databases">
        <title>A chromosomal-level reference genome of Carpinus fangiana (Coryloideae, Betulaceae).</title>
        <authorList>
            <person name="Yang X."/>
            <person name="Wang Z."/>
            <person name="Zhang L."/>
            <person name="Hao G."/>
            <person name="Liu J."/>
            <person name="Yang Y."/>
        </authorList>
    </citation>
    <scope>NUCLEOTIDE SEQUENCE [LARGE SCALE GENOMIC DNA]</scope>
    <source>
        <strain evidence="3">Cfa_2016G</strain>
        <tissue evidence="3">Leaf</tissue>
    </source>
</reference>
<dbReference type="SMART" id="SM01045">
    <property type="entry name" value="BURP"/>
    <property type="match status" value="1"/>
</dbReference>
<feature type="signal peptide" evidence="1">
    <location>
        <begin position="1"/>
        <end position="24"/>
    </location>
</feature>
<dbReference type="InterPro" id="IPR044816">
    <property type="entry name" value="BURP"/>
</dbReference>
<dbReference type="EMBL" id="CM017323">
    <property type="protein sequence ID" value="KAE8022008.1"/>
    <property type="molecule type" value="Genomic_DNA"/>
</dbReference>
<dbReference type="Pfam" id="PF03181">
    <property type="entry name" value="BURP"/>
    <property type="match status" value="1"/>
</dbReference>
<evidence type="ECO:0000313" key="4">
    <source>
        <dbReference type="Proteomes" id="UP000327013"/>
    </source>
</evidence>